<accession>A0A9J6C034</accession>
<sequence length="164" mass="18782">MIDTNQMEAILNCIKFIRARHQNDNLLFMPQSEHPNIKTLIKMIKDGSADINEFLSSSCTVRECTSALFSFLRSFDEGLLPIRAQQLIKSHNRNIPLKTIALDTLGCIIDELRNEKQINFIITIELLKLMKLLSTEGSLKPTEILCSQGPYFLMPILFDKNVRK</sequence>
<dbReference type="Proteomes" id="UP001107558">
    <property type="component" value="Chromosome 2"/>
</dbReference>
<dbReference type="OrthoDB" id="8196131at2759"/>
<evidence type="ECO:0000313" key="1">
    <source>
        <dbReference type="EMBL" id="KAG5674822.1"/>
    </source>
</evidence>
<dbReference type="AlphaFoldDB" id="A0A9J6C034"/>
<dbReference type="EMBL" id="JADBJN010000002">
    <property type="protein sequence ID" value="KAG5674822.1"/>
    <property type="molecule type" value="Genomic_DNA"/>
</dbReference>
<name>A0A9J6C034_POLVA</name>
<dbReference type="SUPFAM" id="SSF48350">
    <property type="entry name" value="GTPase activation domain, GAP"/>
    <property type="match status" value="1"/>
</dbReference>
<dbReference type="Gene3D" id="1.10.555.10">
    <property type="entry name" value="Rho GTPase activation protein"/>
    <property type="match status" value="1"/>
</dbReference>
<evidence type="ECO:0000313" key="2">
    <source>
        <dbReference type="Proteomes" id="UP001107558"/>
    </source>
</evidence>
<protein>
    <submittedName>
        <fullName evidence="1">Uncharacterized protein</fullName>
    </submittedName>
</protein>
<proteinExistence type="predicted"/>
<organism evidence="1 2">
    <name type="scientific">Polypedilum vanderplanki</name>
    <name type="common">Sleeping chironomid midge</name>
    <dbReference type="NCBI Taxonomy" id="319348"/>
    <lineage>
        <taxon>Eukaryota</taxon>
        <taxon>Metazoa</taxon>
        <taxon>Ecdysozoa</taxon>
        <taxon>Arthropoda</taxon>
        <taxon>Hexapoda</taxon>
        <taxon>Insecta</taxon>
        <taxon>Pterygota</taxon>
        <taxon>Neoptera</taxon>
        <taxon>Endopterygota</taxon>
        <taxon>Diptera</taxon>
        <taxon>Nematocera</taxon>
        <taxon>Chironomoidea</taxon>
        <taxon>Chironomidae</taxon>
        <taxon>Chironominae</taxon>
        <taxon>Polypedilum</taxon>
        <taxon>Polypedilum</taxon>
    </lineage>
</organism>
<keyword evidence="2" id="KW-1185">Reference proteome</keyword>
<dbReference type="InterPro" id="IPR008936">
    <property type="entry name" value="Rho_GTPase_activation_prot"/>
</dbReference>
<gene>
    <name evidence="1" type="ORF">PVAND_004769</name>
</gene>
<reference evidence="1" key="1">
    <citation type="submission" date="2021-03" db="EMBL/GenBank/DDBJ databases">
        <title>Chromosome level genome of the anhydrobiotic midge Polypedilum vanderplanki.</title>
        <authorList>
            <person name="Yoshida Y."/>
            <person name="Kikawada T."/>
            <person name="Gusev O."/>
        </authorList>
    </citation>
    <scope>NUCLEOTIDE SEQUENCE</scope>
    <source>
        <strain evidence="1">NIAS01</strain>
        <tissue evidence="1">Whole body or cell culture</tissue>
    </source>
</reference>
<comment type="caution">
    <text evidence="1">The sequence shown here is derived from an EMBL/GenBank/DDBJ whole genome shotgun (WGS) entry which is preliminary data.</text>
</comment>